<name>A0AAQ3QVD8_9BACT</name>
<accession>A0AAQ3QVD8</accession>
<dbReference type="InterPro" id="IPR010496">
    <property type="entry name" value="AL/BT2_dom"/>
</dbReference>
<dbReference type="Gene3D" id="2.60.120.560">
    <property type="entry name" value="Exo-inulinase, domain 1"/>
    <property type="match status" value="1"/>
</dbReference>
<dbReference type="EMBL" id="CP136920">
    <property type="protein sequence ID" value="WOO43351.1"/>
    <property type="molecule type" value="Genomic_DNA"/>
</dbReference>
<organism evidence="2 3">
    <name type="scientific">Rubellicoccus peritrichatus</name>
    <dbReference type="NCBI Taxonomy" id="3080537"/>
    <lineage>
        <taxon>Bacteria</taxon>
        <taxon>Pseudomonadati</taxon>
        <taxon>Verrucomicrobiota</taxon>
        <taxon>Opitutia</taxon>
        <taxon>Puniceicoccales</taxon>
        <taxon>Cerasicoccaceae</taxon>
        <taxon>Rubellicoccus</taxon>
    </lineage>
</organism>
<dbReference type="GO" id="GO:0016787">
    <property type="term" value="F:hydrolase activity"/>
    <property type="evidence" value="ECO:0007669"/>
    <property type="project" value="InterPro"/>
</dbReference>
<dbReference type="Pfam" id="PF06439">
    <property type="entry name" value="3keto-disac_hyd"/>
    <property type="match status" value="1"/>
</dbReference>
<sequence length="297" mass="33230">MRNYIPCLLSLIFIQAAQAEQWKYLLDPELSQWEVFVGVPHETVEIPGHPPSESKNGRDGTPLGLGNDPLDIVTMIEEDGQPVLHITGQIYAGITTLDEFDDYHFSCQFKWGDKKWPPRLNQKRDSGVLFHCVGEHGVFWNVWMRSLECQIQEGDCGDFIPLGGAGADVQVSDSPDGKRPVFDPSAPLYSNTGYVTHSGSKEAPHGEWNTVEIYTLGQTSVFVVNGTPNMVIFNAFQKSPDGNIPLTRGKLQLQSEAAEIFYRDIKVRPISDFPDSLANLTKKPEGPVERYIRPDKR</sequence>
<gene>
    <name evidence="2" type="ORF">RZN69_09645</name>
</gene>
<evidence type="ECO:0000313" key="3">
    <source>
        <dbReference type="Proteomes" id="UP001304300"/>
    </source>
</evidence>
<protein>
    <submittedName>
        <fullName evidence="2">DUF1080 domain-containing protein</fullName>
    </submittedName>
</protein>
<dbReference type="AlphaFoldDB" id="A0AAQ3QVD8"/>
<keyword evidence="3" id="KW-1185">Reference proteome</keyword>
<reference evidence="2 3" key="1">
    <citation type="submission" date="2023-10" db="EMBL/GenBank/DDBJ databases">
        <title>Rubellicoccus peritrichatus gen. nov., sp. nov., isolated from an algae of coral reef tank.</title>
        <authorList>
            <person name="Luo J."/>
        </authorList>
    </citation>
    <scope>NUCLEOTIDE SEQUENCE [LARGE SCALE GENOMIC DNA]</scope>
    <source>
        <strain evidence="2 3">CR14</strain>
    </source>
</reference>
<dbReference type="Proteomes" id="UP001304300">
    <property type="component" value="Chromosome"/>
</dbReference>
<proteinExistence type="predicted"/>
<evidence type="ECO:0000313" key="2">
    <source>
        <dbReference type="EMBL" id="WOO43351.1"/>
    </source>
</evidence>
<dbReference type="RefSeq" id="WP_317835900.1">
    <property type="nucleotide sequence ID" value="NZ_CP136920.1"/>
</dbReference>
<feature type="domain" description="3-keto-alpha-glucoside-1,2-lyase/3-keto-2-hydroxy-glucal hydratase" evidence="1">
    <location>
        <begin position="77"/>
        <end position="268"/>
    </location>
</feature>
<evidence type="ECO:0000259" key="1">
    <source>
        <dbReference type="Pfam" id="PF06439"/>
    </source>
</evidence>
<dbReference type="KEGG" id="puo:RZN69_09645"/>